<keyword evidence="7" id="KW-0479">Metal-binding</keyword>
<dbReference type="SUPFAM" id="SSF143800">
    <property type="entry name" value="L28p-like"/>
    <property type="match status" value="1"/>
</dbReference>
<dbReference type="PATRIC" id="fig|1619131.3.peg.571"/>
<dbReference type="Pfam" id="PF01197">
    <property type="entry name" value="Ribosomal_L31"/>
    <property type="match status" value="1"/>
</dbReference>
<dbReference type="AlphaFoldDB" id="A0A0G0W0R7"/>
<feature type="binding site" evidence="7">
    <location>
        <position position="19"/>
    </location>
    <ligand>
        <name>Zn(2+)</name>
        <dbReference type="ChEBI" id="CHEBI:29105"/>
    </ligand>
</feature>
<evidence type="ECO:0000256" key="5">
    <source>
        <dbReference type="ARBA" id="ARBA00023274"/>
    </source>
</evidence>
<comment type="caution">
    <text evidence="9">The sequence shown here is derived from an EMBL/GenBank/DDBJ whole genome shotgun (WGS) entry which is preliminary data.</text>
</comment>
<name>A0A0G0W0R7_UNCKA</name>
<evidence type="ECO:0000256" key="8">
    <source>
        <dbReference type="SAM" id="MobiDB-lite"/>
    </source>
</evidence>
<sequence length="108" mass="12205">MKKGIHPKVNTECVVTCACGNKFTTMSTLPSISVEICGACHPFYTGQRRFVDTEKRIDKFNRKMLLADEKKKAADKLKVSKKIQKKTPGSKDMSVKEMLEHIKTEEGQ</sequence>
<keyword evidence="2 7" id="KW-0699">rRNA-binding</keyword>
<dbReference type="GO" id="GO:0006412">
    <property type="term" value="P:translation"/>
    <property type="evidence" value="ECO:0007669"/>
    <property type="project" value="UniProtKB-UniRule"/>
</dbReference>
<dbReference type="GO" id="GO:0046872">
    <property type="term" value="F:metal ion binding"/>
    <property type="evidence" value="ECO:0007669"/>
    <property type="project" value="UniProtKB-KW"/>
</dbReference>
<dbReference type="PANTHER" id="PTHR33280:SF1">
    <property type="entry name" value="LARGE RIBOSOMAL SUBUNIT PROTEIN BL31C"/>
    <property type="match status" value="1"/>
</dbReference>
<dbReference type="EMBL" id="LCBF01000027">
    <property type="protein sequence ID" value="KKS06590.1"/>
    <property type="molecule type" value="Genomic_DNA"/>
</dbReference>
<dbReference type="Proteomes" id="UP000034544">
    <property type="component" value="Unassembled WGS sequence"/>
</dbReference>
<keyword evidence="4 7" id="KW-0689">Ribosomal protein</keyword>
<dbReference type="GO" id="GO:1990904">
    <property type="term" value="C:ribonucleoprotein complex"/>
    <property type="evidence" value="ECO:0007669"/>
    <property type="project" value="UniProtKB-KW"/>
</dbReference>
<feature type="binding site" evidence="7">
    <location>
        <position position="40"/>
    </location>
    <ligand>
        <name>Zn(2+)</name>
        <dbReference type="ChEBI" id="CHEBI:29105"/>
    </ligand>
</feature>
<evidence type="ECO:0000256" key="4">
    <source>
        <dbReference type="ARBA" id="ARBA00022980"/>
    </source>
</evidence>
<dbReference type="GO" id="GO:0003735">
    <property type="term" value="F:structural constituent of ribosome"/>
    <property type="evidence" value="ECO:0007669"/>
    <property type="project" value="InterPro"/>
</dbReference>
<dbReference type="InterPro" id="IPR034704">
    <property type="entry name" value="Ribosomal_bL28/bL31-like_sf"/>
</dbReference>
<evidence type="ECO:0000313" key="10">
    <source>
        <dbReference type="Proteomes" id="UP000034544"/>
    </source>
</evidence>
<dbReference type="Gene3D" id="4.10.830.30">
    <property type="entry name" value="Ribosomal protein L31"/>
    <property type="match status" value="1"/>
</dbReference>
<reference evidence="9 10" key="1">
    <citation type="journal article" date="2015" name="Nature">
        <title>rRNA introns, odd ribosomes, and small enigmatic genomes across a large radiation of phyla.</title>
        <authorList>
            <person name="Brown C.T."/>
            <person name="Hug L.A."/>
            <person name="Thomas B.C."/>
            <person name="Sharon I."/>
            <person name="Castelle C.J."/>
            <person name="Singh A."/>
            <person name="Wilkins M.J."/>
            <person name="Williams K.H."/>
            <person name="Banfield J.F."/>
        </authorList>
    </citation>
    <scope>NUCLEOTIDE SEQUENCE [LARGE SCALE GENOMIC DNA]</scope>
</reference>
<dbReference type="InterPro" id="IPR042105">
    <property type="entry name" value="Ribosomal_bL31_sf"/>
</dbReference>
<evidence type="ECO:0000256" key="1">
    <source>
        <dbReference type="ARBA" id="ARBA00009296"/>
    </source>
</evidence>
<dbReference type="GO" id="GO:0019843">
    <property type="term" value="F:rRNA binding"/>
    <property type="evidence" value="ECO:0007669"/>
    <property type="project" value="UniProtKB-KW"/>
</dbReference>
<feature type="compositionally biased region" description="Basic and acidic residues" evidence="8">
    <location>
        <begin position="93"/>
        <end position="108"/>
    </location>
</feature>
<keyword evidence="5 7" id="KW-0687">Ribonucleoprotein</keyword>
<evidence type="ECO:0000256" key="2">
    <source>
        <dbReference type="ARBA" id="ARBA00022730"/>
    </source>
</evidence>
<comment type="similarity">
    <text evidence="1 7">Belongs to the bacterial ribosomal protein bL31 family. Type A subfamily.</text>
</comment>
<comment type="cofactor">
    <cofactor evidence="7">
        <name>Zn(2+)</name>
        <dbReference type="ChEBI" id="CHEBI:29105"/>
    </cofactor>
    <text evidence="7">Binds 1 zinc ion per subunit.</text>
</comment>
<dbReference type="HAMAP" id="MF_00501">
    <property type="entry name" value="Ribosomal_bL31_1"/>
    <property type="match status" value="1"/>
</dbReference>
<dbReference type="NCBIfam" id="NF000612">
    <property type="entry name" value="PRK00019.1"/>
    <property type="match status" value="1"/>
</dbReference>
<evidence type="ECO:0000256" key="3">
    <source>
        <dbReference type="ARBA" id="ARBA00022884"/>
    </source>
</evidence>
<dbReference type="InterPro" id="IPR002150">
    <property type="entry name" value="Ribosomal_bL31"/>
</dbReference>
<comment type="subunit">
    <text evidence="7">Part of the 50S ribosomal subunit.</text>
</comment>
<dbReference type="InterPro" id="IPR027491">
    <property type="entry name" value="Ribosomal_bL31_A"/>
</dbReference>
<feature type="binding site" evidence="7">
    <location>
        <position position="17"/>
    </location>
    <ligand>
        <name>Zn(2+)</name>
        <dbReference type="ChEBI" id="CHEBI:29105"/>
    </ligand>
</feature>
<dbReference type="NCBIfam" id="TIGR00105">
    <property type="entry name" value="L31"/>
    <property type="match status" value="1"/>
</dbReference>
<keyword evidence="7" id="KW-0862">Zinc</keyword>
<proteinExistence type="inferred from homology"/>
<protein>
    <recommendedName>
        <fullName evidence="6 7">Large ribosomal subunit protein bL31</fullName>
    </recommendedName>
</protein>
<feature type="binding site" evidence="7">
    <location>
        <position position="37"/>
    </location>
    <ligand>
        <name>Zn(2+)</name>
        <dbReference type="ChEBI" id="CHEBI:29105"/>
    </ligand>
</feature>
<evidence type="ECO:0000256" key="6">
    <source>
        <dbReference type="ARBA" id="ARBA00035687"/>
    </source>
</evidence>
<keyword evidence="3 7" id="KW-0694">RNA-binding</keyword>
<dbReference type="PANTHER" id="PTHR33280">
    <property type="entry name" value="50S RIBOSOMAL PROTEIN L31, CHLOROPLASTIC"/>
    <property type="match status" value="1"/>
</dbReference>
<organism evidence="9 10">
    <name type="scientific">candidate division WWE3 bacterium GW2011_GWE1_41_27</name>
    <dbReference type="NCBI Taxonomy" id="1619131"/>
    <lineage>
        <taxon>Bacteria</taxon>
        <taxon>Katanobacteria</taxon>
    </lineage>
</organism>
<evidence type="ECO:0000313" key="9">
    <source>
        <dbReference type="EMBL" id="KKS06590.1"/>
    </source>
</evidence>
<gene>
    <name evidence="7" type="primary">rpmE</name>
    <name evidence="9" type="ORF">UU59_C0027G0006</name>
</gene>
<comment type="function">
    <text evidence="7">Binds the 23S rRNA.</text>
</comment>
<feature type="region of interest" description="Disordered" evidence="8">
    <location>
        <begin position="79"/>
        <end position="108"/>
    </location>
</feature>
<accession>A0A0G0W0R7</accession>
<dbReference type="PRINTS" id="PR01249">
    <property type="entry name" value="RIBOSOMALL31"/>
</dbReference>
<evidence type="ECO:0000256" key="7">
    <source>
        <dbReference type="HAMAP-Rule" id="MF_00501"/>
    </source>
</evidence>
<dbReference type="GO" id="GO:0005840">
    <property type="term" value="C:ribosome"/>
    <property type="evidence" value="ECO:0007669"/>
    <property type="project" value="UniProtKB-KW"/>
</dbReference>